<dbReference type="SMART" id="SM00184">
    <property type="entry name" value="RING"/>
    <property type="match status" value="1"/>
</dbReference>
<keyword evidence="5" id="KW-0479">Metal-binding</keyword>
<dbReference type="SUPFAM" id="SSF57850">
    <property type="entry name" value="RING/U-box"/>
    <property type="match status" value="1"/>
</dbReference>
<evidence type="ECO:0000256" key="7">
    <source>
        <dbReference type="ARBA" id="ARBA00022786"/>
    </source>
</evidence>
<evidence type="ECO:0000256" key="8">
    <source>
        <dbReference type="ARBA" id="ARBA00022833"/>
    </source>
</evidence>
<dbReference type="PANTHER" id="PTHR45768:SF61">
    <property type="entry name" value="RING-H2 FINGER PROTEIN ATL18"/>
    <property type="match status" value="1"/>
</dbReference>
<dbReference type="Gene3D" id="3.30.40.10">
    <property type="entry name" value="Zinc/RING finger domain, C3HC4 (zinc finger)"/>
    <property type="match status" value="1"/>
</dbReference>
<keyword evidence="3" id="KW-0808">Transferase</keyword>
<dbReference type="OMA" id="KSRVCPV"/>
<evidence type="ECO:0000256" key="11">
    <source>
        <dbReference type="ARBA" id="ARBA00024209"/>
    </source>
</evidence>
<dbReference type="PROSITE" id="PS50089">
    <property type="entry name" value="ZF_RING_2"/>
    <property type="match status" value="1"/>
</dbReference>
<evidence type="ECO:0000256" key="2">
    <source>
        <dbReference type="ARBA" id="ARBA00004906"/>
    </source>
</evidence>
<dbReference type="Pfam" id="PF13639">
    <property type="entry name" value="zf-RING_2"/>
    <property type="match status" value="1"/>
</dbReference>
<accession>A0A2R6RYU7</accession>
<dbReference type="AlphaFoldDB" id="A0A2R6RYU7"/>
<dbReference type="STRING" id="1590841.A0A2R6RYU7"/>
<dbReference type="OrthoDB" id="8062037at2759"/>
<dbReference type="CDD" id="cd16454">
    <property type="entry name" value="RING-H2_PA-TM-RING"/>
    <property type="match status" value="1"/>
</dbReference>
<evidence type="ECO:0000256" key="12">
    <source>
        <dbReference type="PROSITE-ProRule" id="PRU00175"/>
    </source>
</evidence>
<evidence type="ECO:0000256" key="13">
    <source>
        <dbReference type="SAM" id="Phobius"/>
    </source>
</evidence>
<dbReference type="GO" id="GO:0016740">
    <property type="term" value="F:transferase activity"/>
    <property type="evidence" value="ECO:0007669"/>
    <property type="project" value="UniProtKB-KW"/>
</dbReference>
<gene>
    <name evidence="15" type="ORF">CEY00_Acc02412</name>
</gene>
<evidence type="ECO:0000256" key="9">
    <source>
        <dbReference type="ARBA" id="ARBA00022989"/>
    </source>
</evidence>
<feature type="domain" description="RING-type" evidence="14">
    <location>
        <begin position="89"/>
        <end position="131"/>
    </location>
</feature>
<dbReference type="GO" id="GO:0016020">
    <property type="term" value="C:membrane"/>
    <property type="evidence" value="ECO:0007669"/>
    <property type="project" value="UniProtKB-SubCell"/>
</dbReference>
<organism evidence="15 16">
    <name type="scientific">Actinidia chinensis var. chinensis</name>
    <name type="common">Chinese soft-hair kiwi</name>
    <dbReference type="NCBI Taxonomy" id="1590841"/>
    <lineage>
        <taxon>Eukaryota</taxon>
        <taxon>Viridiplantae</taxon>
        <taxon>Streptophyta</taxon>
        <taxon>Embryophyta</taxon>
        <taxon>Tracheophyta</taxon>
        <taxon>Spermatophyta</taxon>
        <taxon>Magnoliopsida</taxon>
        <taxon>eudicotyledons</taxon>
        <taxon>Gunneridae</taxon>
        <taxon>Pentapetalae</taxon>
        <taxon>asterids</taxon>
        <taxon>Ericales</taxon>
        <taxon>Actinidiaceae</taxon>
        <taxon>Actinidia</taxon>
    </lineage>
</organism>
<proteinExistence type="inferred from homology"/>
<keyword evidence="9 13" id="KW-1133">Transmembrane helix</keyword>
<dbReference type="PANTHER" id="PTHR45768">
    <property type="entry name" value="E3 UBIQUITIN-PROTEIN LIGASE RNF13-LIKE"/>
    <property type="match status" value="1"/>
</dbReference>
<evidence type="ECO:0000313" key="16">
    <source>
        <dbReference type="Proteomes" id="UP000241394"/>
    </source>
</evidence>
<keyword evidence="6 12" id="KW-0863">Zinc-finger</keyword>
<keyword evidence="4 13" id="KW-0812">Transmembrane</keyword>
<keyword evidence="16" id="KW-1185">Reference proteome</keyword>
<evidence type="ECO:0000313" key="15">
    <source>
        <dbReference type="EMBL" id="PSS35212.1"/>
    </source>
</evidence>
<keyword evidence="7" id="KW-0833">Ubl conjugation pathway</keyword>
<evidence type="ECO:0000256" key="1">
    <source>
        <dbReference type="ARBA" id="ARBA00004167"/>
    </source>
</evidence>
<comment type="subcellular location">
    <subcellularLocation>
        <location evidence="1">Membrane</location>
        <topology evidence="1">Single-pass membrane protein</topology>
    </subcellularLocation>
</comment>
<comment type="caution">
    <text evidence="15">The sequence shown here is derived from an EMBL/GenBank/DDBJ whole genome shotgun (WGS) entry which is preliminary data.</text>
</comment>
<keyword evidence="10 13" id="KW-0472">Membrane</keyword>
<dbReference type="InParanoid" id="A0A2R6RYU7"/>
<evidence type="ECO:0000256" key="4">
    <source>
        <dbReference type="ARBA" id="ARBA00022692"/>
    </source>
</evidence>
<dbReference type="Gramene" id="PSS35212">
    <property type="protein sequence ID" value="PSS35212"/>
    <property type="gene ID" value="CEY00_Acc02412"/>
</dbReference>
<protein>
    <submittedName>
        <fullName evidence="15">RING-H2 finger protein</fullName>
    </submittedName>
</protein>
<evidence type="ECO:0000256" key="3">
    <source>
        <dbReference type="ARBA" id="ARBA00022679"/>
    </source>
</evidence>
<evidence type="ECO:0000256" key="5">
    <source>
        <dbReference type="ARBA" id="ARBA00022723"/>
    </source>
</evidence>
<evidence type="ECO:0000259" key="14">
    <source>
        <dbReference type="PROSITE" id="PS50089"/>
    </source>
</evidence>
<dbReference type="Proteomes" id="UP000241394">
    <property type="component" value="Chromosome LG2"/>
</dbReference>
<sequence>MMNNQEWGVATHIIVTAIIVSVILLFICIAVMILIHVCIVGRDFSGGLRNGNMILTRNLGSKSMSRDDVEKLPCFDFEAREKGSSPVDCAVCLENFEVGDKCRLLPLCNHRFHAQCVDPWLLKRPVCPICRACTDLRDTQTTDRGRLGDAGGEPSQVNQMTLVGSRIGLNATPLHDSA</sequence>
<name>A0A2R6RYU7_ACTCC</name>
<evidence type="ECO:0000256" key="10">
    <source>
        <dbReference type="ARBA" id="ARBA00023136"/>
    </source>
</evidence>
<reference evidence="15 16" key="1">
    <citation type="submission" date="2017-07" db="EMBL/GenBank/DDBJ databases">
        <title>An improved, manually edited Actinidia chinensis var. chinensis (kiwifruit) genome highlights the challenges associated with draft genomes and gene prediction in plants.</title>
        <authorList>
            <person name="Pilkington S."/>
            <person name="Crowhurst R."/>
            <person name="Hilario E."/>
            <person name="Nardozza S."/>
            <person name="Fraser L."/>
            <person name="Peng Y."/>
            <person name="Gunaseelan K."/>
            <person name="Simpson R."/>
            <person name="Tahir J."/>
            <person name="Deroles S."/>
            <person name="Templeton K."/>
            <person name="Luo Z."/>
            <person name="Davy M."/>
            <person name="Cheng C."/>
            <person name="Mcneilage M."/>
            <person name="Scaglione D."/>
            <person name="Liu Y."/>
            <person name="Zhang Q."/>
            <person name="Datson P."/>
            <person name="De Silva N."/>
            <person name="Gardiner S."/>
            <person name="Bassett H."/>
            <person name="Chagne D."/>
            <person name="Mccallum J."/>
            <person name="Dzierzon H."/>
            <person name="Deng C."/>
            <person name="Wang Y.-Y."/>
            <person name="Barron N."/>
            <person name="Manako K."/>
            <person name="Bowen J."/>
            <person name="Foster T."/>
            <person name="Erridge Z."/>
            <person name="Tiffin H."/>
            <person name="Waite C."/>
            <person name="Davies K."/>
            <person name="Grierson E."/>
            <person name="Laing W."/>
            <person name="Kirk R."/>
            <person name="Chen X."/>
            <person name="Wood M."/>
            <person name="Montefiori M."/>
            <person name="Brummell D."/>
            <person name="Schwinn K."/>
            <person name="Catanach A."/>
            <person name="Fullerton C."/>
            <person name="Li D."/>
            <person name="Meiyalaghan S."/>
            <person name="Nieuwenhuizen N."/>
            <person name="Read N."/>
            <person name="Prakash R."/>
            <person name="Hunter D."/>
            <person name="Zhang H."/>
            <person name="Mckenzie M."/>
            <person name="Knabel M."/>
            <person name="Harris A."/>
            <person name="Allan A."/>
            <person name="Chen A."/>
            <person name="Janssen B."/>
            <person name="Plunkett B."/>
            <person name="Dwamena C."/>
            <person name="Voogd C."/>
            <person name="Leif D."/>
            <person name="Lafferty D."/>
            <person name="Souleyre E."/>
            <person name="Varkonyi-Gasic E."/>
            <person name="Gambi F."/>
            <person name="Hanley J."/>
            <person name="Yao J.-L."/>
            <person name="Cheung J."/>
            <person name="David K."/>
            <person name="Warren B."/>
            <person name="Marsh K."/>
            <person name="Snowden K."/>
            <person name="Lin-Wang K."/>
            <person name="Brian L."/>
            <person name="Martinez-Sanchez M."/>
            <person name="Wang M."/>
            <person name="Ileperuma N."/>
            <person name="Macnee N."/>
            <person name="Campin R."/>
            <person name="Mcatee P."/>
            <person name="Drummond R."/>
            <person name="Espley R."/>
            <person name="Ireland H."/>
            <person name="Wu R."/>
            <person name="Atkinson R."/>
            <person name="Karunairetnam S."/>
            <person name="Bulley S."/>
            <person name="Chunkath S."/>
            <person name="Hanley Z."/>
            <person name="Storey R."/>
            <person name="Thrimawithana A."/>
            <person name="Thomson S."/>
            <person name="David C."/>
            <person name="Testolin R."/>
        </authorList>
    </citation>
    <scope>NUCLEOTIDE SEQUENCE [LARGE SCALE GENOMIC DNA]</scope>
    <source>
        <strain evidence="16">cv. Red5</strain>
        <tissue evidence="15">Young leaf</tissue>
    </source>
</reference>
<evidence type="ECO:0000256" key="6">
    <source>
        <dbReference type="ARBA" id="ARBA00022771"/>
    </source>
</evidence>
<dbReference type="EMBL" id="NKQK01000002">
    <property type="protein sequence ID" value="PSS35212.1"/>
    <property type="molecule type" value="Genomic_DNA"/>
</dbReference>
<dbReference type="InterPro" id="IPR013083">
    <property type="entry name" value="Znf_RING/FYVE/PHD"/>
</dbReference>
<comment type="similarity">
    <text evidence="11">Belongs to the RING-type zinc finger family. ATL subfamily.</text>
</comment>
<feature type="transmembrane region" description="Helical" evidence="13">
    <location>
        <begin position="12"/>
        <end position="39"/>
    </location>
</feature>
<dbReference type="GO" id="GO:0008270">
    <property type="term" value="F:zinc ion binding"/>
    <property type="evidence" value="ECO:0007669"/>
    <property type="project" value="UniProtKB-KW"/>
</dbReference>
<dbReference type="InterPro" id="IPR001841">
    <property type="entry name" value="Znf_RING"/>
</dbReference>
<keyword evidence="8" id="KW-0862">Zinc</keyword>
<reference evidence="16" key="2">
    <citation type="journal article" date="2018" name="BMC Genomics">
        <title>A manually annotated Actinidia chinensis var. chinensis (kiwifruit) genome highlights the challenges associated with draft genomes and gene prediction in plants.</title>
        <authorList>
            <person name="Pilkington S.M."/>
            <person name="Crowhurst R."/>
            <person name="Hilario E."/>
            <person name="Nardozza S."/>
            <person name="Fraser L."/>
            <person name="Peng Y."/>
            <person name="Gunaseelan K."/>
            <person name="Simpson R."/>
            <person name="Tahir J."/>
            <person name="Deroles S.C."/>
            <person name="Templeton K."/>
            <person name="Luo Z."/>
            <person name="Davy M."/>
            <person name="Cheng C."/>
            <person name="McNeilage M."/>
            <person name="Scaglione D."/>
            <person name="Liu Y."/>
            <person name="Zhang Q."/>
            <person name="Datson P."/>
            <person name="De Silva N."/>
            <person name="Gardiner S.E."/>
            <person name="Bassett H."/>
            <person name="Chagne D."/>
            <person name="McCallum J."/>
            <person name="Dzierzon H."/>
            <person name="Deng C."/>
            <person name="Wang Y.Y."/>
            <person name="Barron L."/>
            <person name="Manako K."/>
            <person name="Bowen J."/>
            <person name="Foster T.M."/>
            <person name="Erridge Z.A."/>
            <person name="Tiffin H."/>
            <person name="Waite C.N."/>
            <person name="Davies K.M."/>
            <person name="Grierson E.P."/>
            <person name="Laing W.A."/>
            <person name="Kirk R."/>
            <person name="Chen X."/>
            <person name="Wood M."/>
            <person name="Montefiori M."/>
            <person name="Brummell D.A."/>
            <person name="Schwinn K.E."/>
            <person name="Catanach A."/>
            <person name="Fullerton C."/>
            <person name="Li D."/>
            <person name="Meiyalaghan S."/>
            <person name="Nieuwenhuizen N."/>
            <person name="Read N."/>
            <person name="Prakash R."/>
            <person name="Hunter D."/>
            <person name="Zhang H."/>
            <person name="McKenzie M."/>
            <person name="Knabel M."/>
            <person name="Harris A."/>
            <person name="Allan A.C."/>
            <person name="Gleave A."/>
            <person name="Chen A."/>
            <person name="Janssen B.J."/>
            <person name="Plunkett B."/>
            <person name="Ampomah-Dwamena C."/>
            <person name="Voogd C."/>
            <person name="Leif D."/>
            <person name="Lafferty D."/>
            <person name="Souleyre E.J.F."/>
            <person name="Varkonyi-Gasic E."/>
            <person name="Gambi F."/>
            <person name="Hanley J."/>
            <person name="Yao J.L."/>
            <person name="Cheung J."/>
            <person name="David K.M."/>
            <person name="Warren B."/>
            <person name="Marsh K."/>
            <person name="Snowden K.C."/>
            <person name="Lin-Wang K."/>
            <person name="Brian L."/>
            <person name="Martinez-Sanchez M."/>
            <person name="Wang M."/>
            <person name="Ileperuma N."/>
            <person name="Macnee N."/>
            <person name="Campin R."/>
            <person name="McAtee P."/>
            <person name="Drummond R.S.M."/>
            <person name="Espley R.V."/>
            <person name="Ireland H.S."/>
            <person name="Wu R."/>
            <person name="Atkinson R.G."/>
            <person name="Karunairetnam S."/>
            <person name="Bulley S."/>
            <person name="Chunkath S."/>
            <person name="Hanley Z."/>
            <person name="Storey R."/>
            <person name="Thrimawithana A.H."/>
            <person name="Thomson S."/>
            <person name="David C."/>
            <person name="Testolin R."/>
            <person name="Huang H."/>
            <person name="Hellens R.P."/>
            <person name="Schaffer R.J."/>
        </authorList>
    </citation>
    <scope>NUCLEOTIDE SEQUENCE [LARGE SCALE GENOMIC DNA]</scope>
    <source>
        <strain evidence="16">cv. Red5</strain>
    </source>
</reference>
<comment type="pathway">
    <text evidence="2">Protein modification; protein ubiquitination.</text>
</comment>